<name>A0A378XHZ1_9BURK</name>
<accession>A0A378XHZ1</accession>
<reference evidence="2 3" key="1">
    <citation type="submission" date="2018-06" db="EMBL/GenBank/DDBJ databases">
        <authorList>
            <consortium name="Pathogen Informatics"/>
            <person name="Doyle S."/>
        </authorList>
    </citation>
    <scope>NUCLEOTIDE SEQUENCE [LARGE SCALE GENOMIC DNA]</scope>
    <source>
        <strain evidence="2 3">NCTC11997</strain>
    </source>
</reference>
<dbReference type="InterPro" id="IPR049889">
    <property type="entry name" value="Cas7fv-like"/>
</dbReference>
<reference evidence="1 4" key="2">
    <citation type="submission" date="2020-12" db="EMBL/GenBank/DDBJ databases">
        <title>FDA dAtabase for Regulatory Grade micrObial Sequences (FDA-ARGOS): Supporting development and validation of Infectious Disease Dx tests.</title>
        <authorList>
            <person name="Sproer C."/>
            <person name="Gronow S."/>
            <person name="Severitt S."/>
            <person name="Schroder I."/>
            <person name="Tallon L."/>
            <person name="Sadzewicz L."/>
            <person name="Zhao X."/>
            <person name="Boylan J."/>
            <person name="Ott S."/>
            <person name="Bowen H."/>
            <person name="Vavikolanu K."/>
            <person name="Mehta A."/>
            <person name="Aluvathingal J."/>
            <person name="Nadendla S."/>
            <person name="Lowell S."/>
            <person name="Myers T."/>
            <person name="Yan Y."/>
            <person name="Sichtig H."/>
        </authorList>
    </citation>
    <scope>NUCLEOTIDE SEQUENCE [LARGE SCALE GENOMIC DNA]</scope>
    <source>
        <strain evidence="1 4">FDAARGOS_872</strain>
    </source>
</reference>
<dbReference type="OrthoDB" id="8549464at2"/>
<gene>
    <name evidence="1" type="ORF">I6G29_13215</name>
    <name evidence="2" type="ORF">NCTC11997_02713</name>
</gene>
<dbReference type="NCBIfam" id="NF040577">
    <property type="entry name" value="cas_Cas7fv"/>
    <property type="match status" value="1"/>
</dbReference>
<proteinExistence type="predicted"/>
<protein>
    <submittedName>
        <fullName evidence="2">Uncharacterized protein</fullName>
    </submittedName>
</protein>
<evidence type="ECO:0000313" key="1">
    <source>
        <dbReference type="EMBL" id="QPT40039.1"/>
    </source>
</evidence>
<keyword evidence="4" id="KW-1185">Reference proteome</keyword>
<dbReference type="Proteomes" id="UP000594903">
    <property type="component" value="Chromosome"/>
</dbReference>
<dbReference type="CDD" id="cd21142">
    <property type="entry name" value="Cas7fv"/>
    <property type="match status" value="1"/>
</dbReference>
<evidence type="ECO:0000313" key="3">
    <source>
        <dbReference type="Proteomes" id="UP000254603"/>
    </source>
</evidence>
<sequence length="315" mass="35660">MEKVTGIKSVDFKIKALGHGVVNWNGPTTLTGDSGKTVDNHTLPKLRGYTNLTGKIKEDTGYKYKKEATDIDFKKTPLYISQNCIRHHLFKEQAFDLHFAGEKNLEKVLASITGLVRGYVVPSSQCKRTSPLLIEDFVDQLGNGNFEQFGQAGERDSSSFFSKTTFGDTEYLSYGSISIEQLQFISLDKKFDRASMIIKEGQGEEVAEKVQNFIKELNPSLNPIATFHSNYVRKGTIFEEGECGILLNNDAIQAIIEHTLSRIANLNIRQAKGYMYVDEITVDYNDSHKMMRIKRDESEIVSEPQVEYAQYFYAK</sequence>
<dbReference type="Proteomes" id="UP000254603">
    <property type="component" value="Unassembled WGS sequence"/>
</dbReference>
<dbReference type="EMBL" id="UGSB01000001">
    <property type="protein sequence ID" value="SUA58401.1"/>
    <property type="molecule type" value="Genomic_DNA"/>
</dbReference>
<evidence type="ECO:0000313" key="2">
    <source>
        <dbReference type="EMBL" id="SUA58401.1"/>
    </source>
</evidence>
<dbReference type="AlphaFoldDB" id="A0A378XHZ1"/>
<dbReference type="EMBL" id="CP065725">
    <property type="protein sequence ID" value="QPT40039.1"/>
    <property type="molecule type" value="Genomic_DNA"/>
</dbReference>
<evidence type="ECO:0000313" key="4">
    <source>
        <dbReference type="Proteomes" id="UP000594903"/>
    </source>
</evidence>
<organism evidence="2 3">
    <name type="scientific">Oligella ureolytica</name>
    <dbReference type="NCBI Taxonomy" id="90244"/>
    <lineage>
        <taxon>Bacteria</taxon>
        <taxon>Pseudomonadati</taxon>
        <taxon>Pseudomonadota</taxon>
        <taxon>Betaproteobacteria</taxon>
        <taxon>Burkholderiales</taxon>
        <taxon>Alcaligenaceae</taxon>
        <taxon>Oligella</taxon>
    </lineage>
</organism>
<dbReference type="RefSeq" id="WP_018574521.1">
    <property type="nucleotide sequence ID" value="NZ_CP065725.1"/>
</dbReference>
<dbReference type="STRING" id="1122619.GCA_000373745_01337"/>